<name>A0ABP9CCS7_9GAMM</name>
<keyword evidence="1" id="KW-0472">Membrane</keyword>
<dbReference type="Proteomes" id="UP001499959">
    <property type="component" value="Unassembled WGS sequence"/>
</dbReference>
<keyword evidence="1" id="KW-1133">Transmembrane helix</keyword>
<dbReference type="PROSITE" id="PS51009">
    <property type="entry name" value="CYTCII"/>
    <property type="match status" value="1"/>
</dbReference>
<comment type="caution">
    <text evidence="2">The sequence shown here is derived from an EMBL/GenBank/DDBJ whole genome shotgun (WGS) entry which is preliminary data.</text>
</comment>
<dbReference type="InterPro" id="IPR010980">
    <property type="entry name" value="Cyt_c/b562"/>
</dbReference>
<dbReference type="InterPro" id="IPR002321">
    <property type="entry name" value="Cyt_c_II"/>
</dbReference>
<evidence type="ECO:0000313" key="2">
    <source>
        <dbReference type="EMBL" id="GAA4807170.1"/>
    </source>
</evidence>
<dbReference type="Gene3D" id="1.20.120.10">
    <property type="entry name" value="Cytochrome c/b562"/>
    <property type="match status" value="1"/>
</dbReference>
<accession>A0ABP9CCS7</accession>
<dbReference type="EMBL" id="BAABJE010000030">
    <property type="protein sequence ID" value="GAA4807170.1"/>
    <property type="molecule type" value="Genomic_DNA"/>
</dbReference>
<gene>
    <name evidence="2" type="ORF">GCM10023307_37360</name>
</gene>
<keyword evidence="3" id="KW-1185">Reference proteome</keyword>
<proteinExistence type="predicted"/>
<dbReference type="SUPFAM" id="SSF47175">
    <property type="entry name" value="Cytochromes"/>
    <property type="match status" value="1"/>
</dbReference>
<reference evidence="3" key="1">
    <citation type="journal article" date="2019" name="Int. J. Syst. Evol. Microbiol.">
        <title>The Global Catalogue of Microorganisms (GCM) 10K type strain sequencing project: providing services to taxonomists for standard genome sequencing and annotation.</title>
        <authorList>
            <consortium name="The Broad Institute Genomics Platform"/>
            <consortium name="The Broad Institute Genome Sequencing Center for Infectious Disease"/>
            <person name="Wu L."/>
            <person name="Ma J."/>
        </authorList>
    </citation>
    <scope>NUCLEOTIDE SEQUENCE [LARGE SCALE GENOMIC DNA]</scope>
    <source>
        <strain evidence="3">JCM 18204</strain>
    </source>
</reference>
<keyword evidence="1" id="KW-0812">Transmembrane</keyword>
<organism evidence="2 3">
    <name type="scientific">Lysobacter hankyongensis</name>
    <dbReference type="NCBI Taxonomy" id="1176535"/>
    <lineage>
        <taxon>Bacteria</taxon>
        <taxon>Pseudomonadati</taxon>
        <taxon>Pseudomonadota</taxon>
        <taxon>Gammaproteobacteria</taxon>
        <taxon>Lysobacterales</taxon>
        <taxon>Lysobacteraceae</taxon>
        <taxon>Lysobacter</taxon>
    </lineage>
</organism>
<evidence type="ECO:0000313" key="3">
    <source>
        <dbReference type="Proteomes" id="UP001499959"/>
    </source>
</evidence>
<evidence type="ECO:0000256" key="1">
    <source>
        <dbReference type="SAM" id="Phobius"/>
    </source>
</evidence>
<dbReference type="RefSeq" id="WP_345304888.1">
    <property type="nucleotide sequence ID" value="NZ_BAABJE010000030.1"/>
</dbReference>
<evidence type="ECO:0008006" key="4">
    <source>
        <dbReference type="Google" id="ProtNLM"/>
    </source>
</evidence>
<protein>
    <recommendedName>
        <fullName evidence="4">Cytochrome c</fullName>
    </recommendedName>
</protein>
<sequence length="150" mass="16701">MSTTPEQARPKSSAFSRYFFVFLIGLVLGAIAVVMLLRTLDGRKTWQDRWHEATMHVMNAHTNTLKEKVTQNRCGATDILPSLRTLRELTNDLEPAFPDLRDDERFTKHASAMRATLDGALAAPPINCEGVTAVAAKIGETCKGCHQDFR</sequence>
<feature type="transmembrane region" description="Helical" evidence="1">
    <location>
        <begin position="18"/>
        <end position="37"/>
    </location>
</feature>